<protein>
    <submittedName>
        <fullName evidence="2">Uncharacterized protein</fullName>
    </submittedName>
</protein>
<name>A0AC35G266_9BILA</name>
<dbReference type="WBParaSite" id="PS1159_v2.g2274.t1">
    <property type="protein sequence ID" value="PS1159_v2.g2274.t1"/>
    <property type="gene ID" value="PS1159_v2.g2274"/>
</dbReference>
<accession>A0AC35G266</accession>
<sequence>MKKYRCIEEYIPVDEYGSIIEKEPLKLTSPSSLTDQTKGIKEAEPKGGGGYGYFTTTTTTTTLKPIPEELDSEAISPNGLNIQRIIHSPTPKYSEKVEKKNLHAEPRSLPVDSAPDGTEFVDEEPEIRRSSERRPSEFRRPPPPQREYDDYQYFESDRDYLGPEYYPRSSRIPYYSSTRSRIPTRNSHMRGNPYETRRPIPYINNNEYADRQFYPPSQPRPLPRGRDDRWQSPISVNSLPPQRQQYIQSSRPLRPMISSTTSNNGHPRPSPPPQHPFPTLSPHPLLASPPPRQRPLSRIPQQPQPNPLPQHLPPPQTIPPPAAATTLSPRKNLQMTPENCQKVKSFASNFGVKNPQTWVRQNCLFAQTFVPNTSCEDLATFVDSLLLSLAFIVFVCINFSYCRKSSYYWSTRTLQCINHGLPVSRCSLQQEDRQAELNPGCFEELDSKNNTRIYCRLNCEESDETTILAKIPNYNHACNSHFTYQLERRRQDWYLWRSGNCIKTTITFQIRCGFPRDPRIFYIQNKHLFEYEDNEKL</sequence>
<evidence type="ECO:0000313" key="2">
    <source>
        <dbReference type="WBParaSite" id="PS1159_v2.g2274.t1"/>
    </source>
</evidence>
<proteinExistence type="predicted"/>
<reference evidence="2" key="1">
    <citation type="submission" date="2022-11" db="UniProtKB">
        <authorList>
            <consortium name="WormBaseParasite"/>
        </authorList>
    </citation>
    <scope>IDENTIFICATION</scope>
</reference>
<evidence type="ECO:0000313" key="1">
    <source>
        <dbReference type="Proteomes" id="UP000887580"/>
    </source>
</evidence>
<organism evidence="1 2">
    <name type="scientific">Panagrolaimus sp. PS1159</name>
    <dbReference type="NCBI Taxonomy" id="55785"/>
    <lineage>
        <taxon>Eukaryota</taxon>
        <taxon>Metazoa</taxon>
        <taxon>Ecdysozoa</taxon>
        <taxon>Nematoda</taxon>
        <taxon>Chromadorea</taxon>
        <taxon>Rhabditida</taxon>
        <taxon>Tylenchina</taxon>
        <taxon>Panagrolaimomorpha</taxon>
        <taxon>Panagrolaimoidea</taxon>
        <taxon>Panagrolaimidae</taxon>
        <taxon>Panagrolaimus</taxon>
    </lineage>
</organism>
<dbReference type="Proteomes" id="UP000887580">
    <property type="component" value="Unplaced"/>
</dbReference>